<keyword evidence="3" id="KW-1185">Reference proteome</keyword>
<dbReference type="EMBL" id="LLXI01002679">
    <property type="protein sequence ID" value="PKY57747.1"/>
    <property type="molecule type" value="Genomic_DNA"/>
</dbReference>
<comment type="caution">
    <text evidence="2">The sequence shown here is derived from an EMBL/GenBank/DDBJ whole genome shotgun (WGS) entry which is preliminary data.</text>
</comment>
<protein>
    <submittedName>
        <fullName evidence="2">Uncharacterized protein</fullName>
    </submittedName>
</protein>
<evidence type="ECO:0000313" key="2">
    <source>
        <dbReference type="EMBL" id="PKY57747.1"/>
    </source>
</evidence>
<evidence type="ECO:0000256" key="1">
    <source>
        <dbReference type="SAM" id="MobiDB-lite"/>
    </source>
</evidence>
<dbReference type="Proteomes" id="UP000234323">
    <property type="component" value="Unassembled WGS sequence"/>
</dbReference>
<feature type="region of interest" description="Disordered" evidence="1">
    <location>
        <begin position="177"/>
        <end position="202"/>
    </location>
</feature>
<evidence type="ECO:0000313" key="3">
    <source>
        <dbReference type="Proteomes" id="UP000234323"/>
    </source>
</evidence>
<accession>A0A2I1HFU3</accession>
<dbReference type="AlphaFoldDB" id="A0A2I1HFU3"/>
<proteinExistence type="predicted"/>
<gene>
    <name evidence="2" type="ORF">RhiirA4_479056</name>
</gene>
<sequence length="202" mass="23637">MYKLEKRLRSESDANLFERIRERERLALEEHRIKCLQESLAKATYNGTTPKYLVKRNNLVSNSTFLNTHYHQNMTYYRSLLLEDNRASNIDSSKIREKMNEFARKFPLDNSITYNGARISRSRRYTKDYTQGYYAHPNDHFLTYDIPYTSDDTKSKEARPLKRNAIASNISSFHSDTVPKRFRQDSNSDSTVAGSVKVADDI</sequence>
<organism evidence="2 3">
    <name type="scientific">Rhizophagus irregularis</name>
    <dbReference type="NCBI Taxonomy" id="588596"/>
    <lineage>
        <taxon>Eukaryota</taxon>
        <taxon>Fungi</taxon>
        <taxon>Fungi incertae sedis</taxon>
        <taxon>Mucoromycota</taxon>
        <taxon>Glomeromycotina</taxon>
        <taxon>Glomeromycetes</taxon>
        <taxon>Glomerales</taxon>
        <taxon>Glomeraceae</taxon>
        <taxon>Rhizophagus</taxon>
    </lineage>
</organism>
<feature type="compositionally biased region" description="Basic and acidic residues" evidence="1">
    <location>
        <begin position="177"/>
        <end position="186"/>
    </location>
</feature>
<reference evidence="2 3" key="1">
    <citation type="submission" date="2015-10" db="EMBL/GenBank/DDBJ databases">
        <title>Genome analyses suggest a sexual origin of heterokaryosis in a supposedly ancient asexual fungus.</title>
        <authorList>
            <person name="Ropars J."/>
            <person name="Sedzielewska K."/>
            <person name="Noel J."/>
            <person name="Charron P."/>
            <person name="Farinelli L."/>
            <person name="Marton T."/>
            <person name="Kruger M."/>
            <person name="Pelin A."/>
            <person name="Brachmann A."/>
            <person name="Corradi N."/>
        </authorList>
    </citation>
    <scope>NUCLEOTIDE SEQUENCE [LARGE SCALE GENOMIC DNA]</scope>
    <source>
        <strain evidence="2 3">A4</strain>
    </source>
</reference>
<name>A0A2I1HFU3_9GLOM</name>